<evidence type="ECO:0000256" key="1">
    <source>
        <dbReference type="SAM" id="SignalP"/>
    </source>
</evidence>
<gene>
    <name evidence="2" type="ORF">PODLI_1B042728</name>
</gene>
<proteinExistence type="predicted"/>
<protein>
    <recommendedName>
        <fullName evidence="4">Beta-defensin</fullName>
    </recommendedName>
</protein>
<dbReference type="EMBL" id="OX395128">
    <property type="protein sequence ID" value="CAI5771408.1"/>
    <property type="molecule type" value="Genomic_DNA"/>
</dbReference>
<keyword evidence="3" id="KW-1185">Reference proteome</keyword>
<sequence length="63" mass="6615">MQISIFYIIALSAMLLASPGFVHAGEPRQCEAIGGTCGTECERIVRSAVCPGETICCVPNPSD</sequence>
<reference evidence="2" key="1">
    <citation type="submission" date="2022-12" db="EMBL/GenBank/DDBJ databases">
        <authorList>
            <person name="Alioto T."/>
            <person name="Alioto T."/>
            <person name="Gomez Garrido J."/>
        </authorList>
    </citation>
    <scope>NUCLEOTIDE SEQUENCE</scope>
</reference>
<keyword evidence="1" id="KW-0732">Signal</keyword>
<dbReference type="Proteomes" id="UP001178461">
    <property type="component" value="Chromosome 3"/>
</dbReference>
<organism evidence="2 3">
    <name type="scientific">Podarcis lilfordi</name>
    <name type="common">Lilford's wall lizard</name>
    <dbReference type="NCBI Taxonomy" id="74358"/>
    <lineage>
        <taxon>Eukaryota</taxon>
        <taxon>Metazoa</taxon>
        <taxon>Chordata</taxon>
        <taxon>Craniata</taxon>
        <taxon>Vertebrata</taxon>
        <taxon>Euteleostomi</taxon>
        <taxon>Lepidosauria</taxon>
        <taxon>Squamata</taxon>
        <taxon>Bifurcata</taxon>
        <taxon>Unidentata</taxon>
        <taxon>Episquamata</taxon>
        <taxon>Laterata</taxon>
        <taxon>Lacertibaenia</taxon>
        <taxon>Lacertidae</taxon>
        <taxon>Podarcis</taxon>
    </lineage>
</organism>
<accession>A0AA35K6V8</accession>
<evidence type="ECO:0000313" key="2">
    <source>
        <dbReference type="EMBL" id="CAI5771408.1"/>
    </source>
</evidence>
<feature type="signal peptide" evidence="1">
    <location>
        <begin position="1"/>
        <end position="24"/>
    </location>
</feature>
<feature type="chain" id="PRO_5041261785" description="Beta-defensin" evidence="1">
    <location>
        <begin position="25"/>
        <end position="63"/>
    </location>
</feature>
<name>A0AA35K6V8_9SAUR</name>
<evidence type="ECO:0000313" key="3">
    <source>
        <dbReference type="Proteomes" id="UP001178461"/>
    </source>
</evidence>
<dbReference type="AlphaFoldDB" id="A0AA35K6V8"/>
<evidence type="ECO:0008006" key="4">
    <source>
        <dbReference type="Google" id="ProtNLM"/>
    </source>
</evidence>